<dbReference type="Gramene" id="TVU08645">
    <property type="protein sequence ID" value="TVU08645"/>
    <property type="gene ID" value="EJB05_42056"/>
</dbReference>
<evidence type="ECO:0000313" key="4">
    <source>
        <dbReference type="Proteomes" id="UP000324897"/>
    </source>
</evidence>
<dbReference type="InterPro" id="IPR055474">
    <property type="entry name" value="DUF7046"/>
</dbReference>
<dbReference type="PANTHER" id="PTHR31149:SF7">
    <property type="entry name" value="EXPRESSED PROTEIN"/>
    <property type="match status" value="1"/>
</dbReference>
<evidence type="ECO:0000259" key="2">
    <source>
        <dbReference type="Pfam" id="PF23080"/>
    </source>
</evidence>
<proteinExistence type="predicted"/>
<sequence>MATGDTGEMRRGGGRGGARTAGGEAAAQRRPPRRPAAHCCAFPGGDSHSTTAPTRTAPAWPRRPTRCHPKSMKLVANVEQSHHQQARRDAASSICCAVPSAELPMDSGSFPSCASCCARRRQQRGEEEGVAAEDGLLGLHGTALGHTGAKGEGGGAARARWGIDEEMELDSKAPPTKRLRLSFEEVPGSTAIPGLKPAGAVMYDYEVTADDFDTVLAVECVPMDDNGLQGDMVTEFANGKNKIACDSDMQSEIDAHISNEAAQFSVFTTRKFLFEEWEPAAMMLTGTGYKIVLESADEVVIEEEYSRALELKVPIGRTTQFGLVSSGGVTLPFKTSGRESEDYDLRLRDLVVLALTLDSKEQGES</sequence>
<protein>
    <recommendedName>
        <fullName evidence="2">DUF7046 domain-containing protein</fullName>
    </recommendedName>
</protein>
<feature type="region of interest" description="Disordered" evidence="1">
    <location>
        <begin position="1"/>
        <end position="66"/>
    </location>
</feature>
<evidence type="ECO:0000256" key="1">
    <source>
        <dbReference type="SAM" id="MobiDB-lite"/>
    </source>
</evidence>
<dbReference type="PANTHER" id="PTHR31149">
    <property type="entry name" value="EXPRESSED PROTEIN"/>
    <property type="match status" value="1"/>
</dbReference>
<dbReference type="Pfam" id="PF23080">
    <property type="entry name" value="DUF7046"/>
    <property type="match status" value="1"/>
</dbReference>
<feature type="domain" description="DUF7046" evidence="2">
    <location>
        <begin position="275"/>
        <end position="357"/>
    </location>
</feature>
<reference evidence="3 4" key="1">
    <citation type="journal article" date="2019" name="Sci. Rep.">
        <title>A high-quality genome of Eragrostis curvula grass provides insights into Poaceae evolution and supports new strategies to enhance forage quality.</title>
        <authorList>
            <person name="Carballo J."/>
            <person name="Santos B.A.C.M."/>
            <person name="Zappacosta D."/>
            <person name="Garbus I."/>
            <person name="Selva J.P."/>
            <person name="Gallo C.A."/>
            <person name="Diaz A."/>
            <person name="Albertini E."/>
            <person name="Caccamo M."/>
            <person name="Echenique V."/>
        </authorList>
    </citation>
    <scope>NUCLEOTIDE SEQUENCE [LARGE SCALE GENOMIC DNA]</scope>
    <source>
        <strain evidence="4">cv. Victoria</strain>
        <tissue evidence="3">Leaf</tissue>
    </source>
</reference>
<dbReference type="Proteomes" id="UP000324897">
    <property type="component" value="Chromosome 3"/>
</dbReference>
<dbReference type="EMBL" id="RWGY01000039">
    <property type="protein sequence ID" value="TVU08645.1"/>
    <property type="molecule type" value="Genomic_DNA"/>
</dbReference>
<gene>
    <name evidence="3" type="ORF">EJB05_42056</name>
</gene>
<feature type="non-terminal residue" evidence="3">
    <location>
        <position position="1"/>
    </location>
</feature>
<dbReference type="AlphaFoldDB" id="A0A5J9TBF2"/>
<feature type="compositionally biased region" description="Low complexity" evidence="1">
    <location>
        <begin position="50"/>
        <end position="62"/>
    </location>
</feature>
<dbReference type="GO" id="GO:0005886">
    <property type="term" value="C:plasma membrane"/>
    <property type="evidence" value="ECO:0007669"/>
    <property type="project" value="TreeGrafter"/>
</dbReference>
<comment type="caution">
    <text evidence="3">The sequence shown here is derived from an EMBL/GenBank/DDBJ whole genome shotgun (WGS) entry which is preliminary data.</text>
</comment>
<dbReference type="OrthoDB" id="1890867at2759"/>
<evidence type="ECO:0000313" key="3">
    <source>
        <dbReference type="EMBL" id="TVU08645.1"/>
    </source>
</evidence>
<accession>A0A5J9TBF2</accession>
<organism evidence="3 4">
    <name type="scientific">Eragrostis curvula</name>
    <name type="common">weeping love grass</name>
    <dbReference type="NCBI Taxonomy" id="38414"/>
    <lineage>
        <taxon>Eukaryota</taxon>
        <taxon>Viridiplantae</taxon>
        <taxon>Streptophyta</taxon>
        <taxon>Embryophyta</taxon>
        <taxon>Tracheophyta</taxon>
        <taxon>Spermatophyta</taxon>
        <taxon>Magnoliopsida</taxon>
        <taxon>Liliopsida</taxon>
        <taxon>Poales</taxon>
        <taxon>Poaceae</taxon>
        <taxon>PACMAD clade</taxon>
        <taxon>Chloridoideae</taxon>
        <taxon>Eragrostideae</taxon>
        <taxon>Eragrostidinae</taxon>
        <taxon>Eragrostis</taxon>
    </lineage>
</organism>
<name>A0A5J9TBF2_9POAL</name>
<keyword evidence="4" id="KW-1185">Reference proteome</keyword>